<accession>A0A5C7HT58</accession>
<dbReference type="Proteomes" id="UP000323000">
    <property type="component" value="Chromosome 6"/>
</dbReference>
<dbReference type="GO" id="GO:0005634">
    <property type="term" value="C:nucleus"/>
    <property type="evidence" value="ECO:0007669"/>
    <property type="project" value="UniProtKB-SubCell"/>
</dbReference>
<dbReference type="PANTHER" id="PTHR47413">
    <property type="entry name" value="LIPASE-LIKE PAD4"/>
    <property type="match status" value="1"/>
</dbReference>
<keyword evidence="5" id="KW-0611">Plant defense</keyword>
<proteinExistence type="predicted"/>
<keyword evidence="6" id="KW-0539">Nucleus</keyword>
<protein>
    <recommendedName>
        <fullName evidence="11">Fungal lipase-like domain-containing protein</fullName>
    </recommendedName>
</protein>
<feature type="domain" description="EDS1 EP" evidence="8">
    <location>
        <begin position="456"/>
        <end position="658"/>
    </location>
</feature>
<sequence length="679" mass="77814">METEGSSFETSEVLATFLASTPLLSESWQLCNLANTKPNAGFVTEQIGDIGYVAFSSMEMIPESDICYGELGPLDRGNNRFFSPLHRQINEGEDPIMVHTGFLDLFFAIYSCPDFQTQVSFMEKACASSIDSEVPLLLILLSLHYCVIVEECLLHCNTVEWVMASTVVTIEEAHPLMEELMKKSKSIVITGHSIRGTTASLSTLWLLSYLQSISSSLSVLCITFGSPLLGNESLSRAILRERWDGNFCHVVAKYDIMPRLLFSPLSHFSPQLPFLLKYWQLSLTSPENKKLDLQLHDEAKEEIYRFVLTDLQDILQGGERMATSTLFWPFGSYFFCSEEGAICIDNASSVIKMMYLMLTMGSPSCSIEDHLRYGDYAARVSFQFLNQRSFMPGDLPESCYEAGIALALQSSGIASQEPVANQVKDCLKMAKRMGRTPNLNLASLAVKLSQVTPYRAQIEWYKNCCDESDDRMGYYDSFKLRGTSKRDSQVNMNRMKLGIFWDHVIEMLENNHLPHDFHMRGKWVNASQFYMLLVEPLDIANYYRDGKSHYMQNGRERRYKIFDRWWRERRVTEKVNNNRSTLASLTQDTCFWARVEEAKECLDKVRSERDRGKLDFLWRNINDFERYAAELVESKQVSKDVLAQNSSYVLWVEELKVLRSQLMQFPVQFPSIVDAEVVP</sequence>
<dbReference type="InterPro" id="IPR002921">
    <property type="entry name" value="Fungal_lipase-type"/>
</dbReference>
<evidence type="ECO:0000313" key="9">
    <source>
        <dbReference type="EMBL" id="TXG60293.1"/>
    </source>
</evidence>
<evidence type="ECO:0000259" key="8">
    <source>
        <dbReference type="Pfam" id="PF18117"/>
    </source>
</evidence>
<comment type="subcellular location">
    <subcellularLocation>
        <location evidence="2">Cytoplasm</location>
    </subcellularLocation>
    <subcellularLocation>
        <location evidence="1">Nucleus</location>
    </subcellularLocation>
</comment>
<dbReference type="Pfam" id="PF18117">
    <property type="entry name" value="EDS1_EP"/>
    <property type="match status" value="1"/>
</dbReference>
<evidence type="ECO:0000313" key="10">
    <source>
        <dbReference type="Proteomes" id="UP000323000"/>
    </source>
</evidence>
<feature type="domain" description="Fungal lipase-type" evidence="7">
    <location>
        <begin position="152"/>
        <end position="261"/>
    </location>
</feature>
<keyword evidence="3" id="KW-0963">Cytoplasm</keyword>
<evidence type="ECO:0008006" key="11">
    <source>
        <dbReference type="Google" id="ProtNLM"/>
    </source>
</evidence>
<dbReference type="EMBL" id="VAHF01000006">
    <property type="protein sequence ID" value="TXG60293.1"/>
    <property type="molecule type" value="Genomic_DNA"/>
</dbReference>
<dbReference type="Pfam" id="PF01764">
    <property type="entry name" value="Lipase_3"/>
    <property type="match status" value="1"/>
</dbReference>
<keyword evidence="4" id="KW-0378">Hydrolase</keyword>
<name>A0A5C7HT58_9ROSI</name>
<evidence type="ECO:0000256" key="4">
    <source>
        <dbReference type="ARBA" id="ARBA00022801"/>
    </source>
</evidence>
<dbReference type="InterPro" id="IPR029058">
    <property type="entry name" value="AB_hydrolase_fold"/>
</dbReference>
<evidence type="ECO:0000256" key="3">
    <source>
        <dbReference type="ARBA" id="ARBA00022490"/>
    </source>
</evidence>
<evidence type="ECO:0000256" key="2">
    <source>
        <dbReference type="ARBA" id="ARBA00004496"/>
    </source>
</evidence>
<keyword evidence="10" id="KW-1185">Reference proteome</keyword>
<evidence type="ECO:0000256" key="6">
    <source>
        <dbReference type="ARBA" id="ARBA00023242"/>
    </source>
</evidence>
<dbReference type="InterPro" id="IPR041266">
    <property type="entry name" value="EDS1_EP"/>
</dbReference>
<dbReference type="GO" id="GO:0016787">
    <property type="term" value="F:hydrolase activity"/>
    <property type="evidence" value="ECO:0007669"/>
    <property type="project" value="UniProtKB-KW"/>
</dbReference>
<dbReference type="Gene3D" id="3.40.50.1820">
    <property type="entry name" value="alpha/beta hydrolase"/>
    <property type="match status" value="1"/>
</dbReference>
<dbReference type="AlphaFoldDB" id="A0A5C7HT58"/>
<dbReference type="GO" id="GO:0006952">
    <property type="term" value="P:defense response"/>
    <property type="evidence" value="ECO:0007669"/>
    <property type="project" value="UniProtKB-KW"/>
</dbReference>
<evidence type="ECO:0000259" key="7">
    <source>
        <dbReference type="Pfam" id="PF01764"/>
    </source>
</evidence>
<evidence type="ECO:0000256" key="5">
    <source>
        <dbReference type="ARBA" id="ARBA00022821"/>
    </source>
</evidence>
<dbReference type="GO" id="GO:0006629">
    <property type="term" value="P:lipid metabolic process"/>
    <property type="evidence" value="ECO:0007669"/>
    <property type="project" value="InterPro"/>
</dbReference>
<comment type="caution">
    <text evidence="9">The sequence shown here is derived from an EMBL/GenBank/DDBJ whole genome shotgun (WGS) entry which is preliminary data.</text>
</comment>
<evidence type="ECO:0000256" key="1">
    <source>
        <dbReference type="ARBA" id="ARBA00004123"/>
    </source>
</evidence>
<dbReference type="PANTHER" id="PTHR47413:SF2">
    <property type="entry name" value="LIPASE-LIKE PAD4"/>
    <property type="match status" value="1"/>
</dbReference>
<reference evidence="10" key="1">
    <citation type="journal article" date="2019" name="Gigascience">
        <title>De novo genome assembly of the endangered Acer yangbiense, a plant species with extremely small populations endemic to Yunnan Province, China.</title>
        <authorList>
            <person name="Yang J."/>
            <person name="Wariss H.M."/>
            <person name="Tao L."/>
            <person name="Zhang R."/>
            <person name="Yun Q."/>
            <person name="Hollingsworth P."/>
            <person name="Dao Z."/>
            <person name="Luo G."/>
            <person name="Guo H."/>
            <person name="Ma Y."/>
            <person name="Sun W."/>
        </authorList>
    </citation>
    <scope>NUCLEOTIDE SEQUENCE [LARGE SCALE GENOMIC DNA]</scope>
    <source>
        <strain evidence="10">cv. Malutang</strain>
    </source>
</reference>
<dbReference type="OrthoDB" id="426718at2759"/>
<dbReference type="SUPFAM" id="SSF53474">
    <property type="entry name" value="alpha/beta-Hydrolases"/>
    <property type="match status" value="1"/>
</dbReference>
<gene>
    <name evidence="9" type="ORF">EZV62_014866</name>
</gene>
<dbReference type="GO" id="GO:0005737">
    <property type="term" value="C:cytoplasm"/>
    <property type="evidence" value="ECO:0007669"/>
    <property type="project" value="UniProtKB-SubCell"/>
</dbReference>
<organism evidence="9 10">
    <name type="scientific">Acer yangbiense</name>
    <dbReference type="NCBI Taxonomy" id="1000413"/>
    <lineage>
        <taxon>Eukaryota</taxon>
        <taxon>Viridiplantae</taxon>
        <taxon>Streptophyta</taxon>
        <taxon>Embryophyta</taxon>
        <taxon>Tracheophyta</taxon>
        <taxon>Spermatophyta</taxon>
        <taxon>Magnoliopsida</taxon>
        <taxon>eudicotyledons</taxon>
        <taxon>Gunneridae</taxon>
        <taxon>Pentapetalae</taxon>
        <taxon>rosids</taxon>
        <taxon>malvids</taxon>
        <taxon>Sapindales</taxon>
        <taxon>Sapindaceae</taxon>
        <taxon>Hippocastanoideae</taxon>
        <taxon>Acereae</taxon>
        <taxon>Acer</taxon>
    </lineage>
</organism>